<keyword evidence="6 8" id="KW-0472">Membrane</keyword>
<dbReference type="Gene3D" id="2.170.130.10">
    <property type="entry name" value="TonB-dependent receptor, plug domain"/>
    <property type="match status" value="1"/>
</dbReference>
<dbReference type="PROSITE" id="PS52016">
    <property type="entry name" value="TONB_DEPENDENT_REC_3"/>
    <property type="match status" value="1"/>
</dbReference>
<organism evidence="11 12">
    <name type="scientific">Candidatus Ordinivivax streblomastigis</name>
    <dbReference type="NCBI Taxonomy" id="2540710"/>
    <lineage>
        <taxon>Bacteria</taxon>
        <taxon>Pseudomonadati</taxon>
        <taxon>Bacteroidota</taxon>
        <taxon>Bacteroidia</taxon>
        <taxon>Bacteroidales</taxon>
        <taxon>Candidatus Ordinivivax</taxon>
    </lineage>
</organism>
<evidence type="ECO:0000256" key="5">
    <source>
        <dbReference type="ARBA" id="ARBA00022729"/>
    </source>
</evidence>
<feature type="chain" id="PRO_5024450781" evidence="9">
    <location>
        <begin position="28"/>
        <end position="1065"/>
    </location>
</feature>
<accession>A0A5M8P5A1</accession>
<dbReference type="EMBL" id="SNRX01000001">
    <property type="protein sequence ID" value="KAA6303699.1"/>
    <property type="molecule type" value="Genomic_DNA"/>
</dbReference>
<dbReference type="PANTHER" id="PTHR30069:SF29">
    <property type="entry name" value="HEMOGLOBIN AND HEMOGLOBIN-HAPTOGLOBIN-BINDING PROTEIN 1-RELATED"/>
    <property type="match status" value="1"/>
</dbReference>
<dbReference type="SUPFAM" id="SSF49464">
    <property type="entry name" value="Carboxypeptidase regulatory domain-like"/>
    <property type="match status" value="1"/>
</dbReference>
<evidence type="ECO:0000259" key="10">
    <source>
        <dbReference type="Pfam" id="PF07715"/>
    </source>
</evidence>
<dbReference type="Pfam" id="PF07715">
    <property type="entry name" value="Plug"/>
    <property type="match status" value="1"/>
</dbReference>
<keyword evidence="2 8" id="KW-0813">Transport</keyword>
<dbReference type="GO" id="GO:0044718">
    <property type="term" value="P:siderophore transmembrane transport"/>
    <property type="evidence" value="ECO:0007669"/>
    <property type="project" value="TreeGrafter"/>
</dbReference>
<evidence type="ECO:0000256" key="8">
    <source>
        <dbReference type="PROSITE-ProRule" id="PRU01360"/>
    </source>
</evidence>
<dbReference type="InterPro" id="IPR023996">
    <property type="entry name" value="TonB-dep_OMP_SusC/RagA"/>
</dbReference>
<keyword evidence="5 9" id="KW-0732">Signal</keyword>
<keyword evidence="11" id="KW-0675">Receptor</keyword>
<dbReference type="AlphaFoldDB" id="A0A5M8P5A1"/>
<dbReference type="InterPro" id="IPR023997">
    <property type="entry name" value="TonB-dep_OMP_SusC/RagA_CS"/>
</dbReference>
<sequence length="1065" mass="118842">MNISLSTLRHICFAAFILLLGIQTVNAQNTKKITGKVVDESGEVIIGASIVATGRSIGTVTDIDGKFSLEVAPKTTLTISYIGFSTQTIAVDAKDFYEIVLQEDAQHLDEVVIVGYGTQKKGSITGSVVAVNNKELSITKNQNAQNMLTGKVPGVRVIQKTSEPGEFNNQFDIRGFGSPLIVIDGVPRGQDAFARLSPDEIENISVLKDASAAVYGVRAANGVVLITTKKGEKGKSKINYSMFYGIQTPADLLKPINAVDRMILFNTTTMRDQINPRLSYSDEQIEEYRNGTKQSTDWYGAVLTDYTPQQQHDINFSGGSEKVDYFVNFGYQTQDGFFRSGDLNYERYNLRSNINAQITKRLKMSMKINGIMDNKNRPLYQSWEVYGTLWRMLPDDPIYANNNPEYLKKTAGVPNVLGYTNADLSGFVKNNRKMFQSNASFEYDMPYITGLKLKGMYSYDMTLTDNTTFKKSYNEYEYNAANDFYTAYKMNSPSGGSATAAASLDRSYGLGQTHLWQLSLNYDRTFAEKHNVSALLLYEESHSTGDNLHAYRQLEMPLPYLYTGNKDLTQVGDANAGGISDYVYKGIVGRINYDFAGKYLAEFSFRRDGSSQFAPNEGRWGFFPGGSLGWRLSEENFIKDNLSFLQNLKLRGSYGILGDDGAMDYQWVTGYDYPLIDNIGADQKGANIGPPAGYVYDGAFLNGLGFRVIPNMDITWFTSTTANIGLDADLWSGLFGFSLDVFQRDREGLLVTRISLVPGTFGSLMPQENLNSDRTKGFEIELKHRNKIDQVSYGISGNLAMTRTQNLYRERTPSGNSYDNWRNNNSYRYNDIWFGYGSAGRYKSYEQIANSPINVGLGTLPGDYIYEDWNEDGVIDGADYHPIGTISNAGAGSLNDKHNYPLMNFALTLTAAYRGFDFSALFQGAAMSNVAYGEQLSAPLAWDGNAVEMLLDRWYPVDPKKDPYDPSNQWVSGNYAYGKGGVDTNSKFGIQNGAYLRLKTIELGYSLPKDWLKKVGINNLRLYINAYNLFTITGVKGLDPERPSELYGQMYPLNKTFNFGLNMEL</sequence>
<name>A0A5M8P5A1_9BACT</name>
<evidence type="ECO:0000256" key="3">
    <source>
        <dbReference type="ARBA" id="ARBA00022452"/>
    </source>
</evidence>
<dbReference type="PANTHER" id="PTHR30069">
    <property type="entry name" value="TONB-DEPENDENT OUTER MEMBRANE RECEPTOR"/>
    <property type="match status" value="1"/>
</dbReference>
<dbReference type="InterPro" id="IPR012910">
    <property type="entry name" value="Plug_dom"/>
</dbReference>
<feature type="signal peptide" evidence="9">
    <location>
        <begin position="1"/>
        <end position="27"/>
    </location>
</feature>
<keyword evidence="7 8" id="KW-0998">Cell outer membrane</keyword>
<comment type="similarity">
    <text evidence="8">Belongs to the TonB-dependent receptor family.</text>
</comment>
<proteinExistence type="inferred from homology"/>
<keyword evidence="4 8" id="KW-0812">Transmembrane</keyword>
<dbReference type="GO" id="GO:0009279">
    <property type="term" value="C:cell outer membrane"/>
    <property type="evidence" value="ECO:0007669"/>
    <property type="project" value="UniProtKB-SubCell"/>
</dbReference>
<dbReference type="NCBIfam" id="TIGR04056">
    <property type="entry name" value="OMP_RagA_SusC"/>
    <property type="match status" value="1"/>
</dbReference>
<keyword evidence="3 8" id="KW-1134">Transmembrane beta strand</keyword>
<dbReference type="NCBIfam" id="TIGR04057">
    <property type="entry name" value="SusC_RagA_signa"/>
    <property type="match status" value="1"/>
</dbReference>
<dbReference type="Gene3D" id="2.60.40.1120">
    <property type="entry name" value="Carboxypeptidase-like, regulatory domain"/>
    <property type="match status" value="1"/>
</dbReference>
<protein>
    <submittedName>
        <fullName evidence="11">TonB-dependent receptor SusC</fullName>
    </submittedName>
</protein>
<evidence type="ECO:0000256" key="9">
    <source>
        <dbReference type="SAM" id="SignalP"/>
    </source>
</evidence>
<comment type="subcellular location">
    <subcellularLocation>
        <location evidence="1 8">Cell outer membrane</location>
        <topology evidence="1 8">Multi-pass membrane protein</topology>
    </subcellularLocation>
</comment>
<reference evidence="11 12" key="1">
    <citation type="submission" date="2019-03" db="EMBL/GenBank/DDBJ databases">
        <title>Single cell metagenomics reveals metabolic interactions within the superorganism composed of flagellate Streblomastix strix and complex community of Bacteroidetes bacteria on its surface.</title>
        <authorList>
            <person name="Treitli S.C."/>
            <person name="Kolisko M."/>
            <person name="Husnik F."/>
            <person name="Keeling P."/>
            <person name="Hampl V."/>
        </authorList>
    </citation>
    <scope>NUCLEOTIDE SEQUENCE [LARGE SCALE GENOMIC DNA]</scope>
    <source>
        <strain evidence="11">St1</strain>
    </source>
</reference>
<dbReference type="GO" id="GO:0015344">
    <property type="term" value="F:siderophore uptake transmembrane transporter activity"/>
    <property type="evidence" value="ECO:0007669"/>
    <property type="project" value="TreeGrafter"/>
</dbReference>
<evidence type="ECO:0000256" key="4">
    <source>
        <dbReference type="ARBA" id="ARBA00022692"/>
    </source>
</evidence>
<dbReference type="Gene3D" id="2.40.170.20">
    <property type="entry name" value="TonB-dependent receptor, beta-barrel domain"/>
    <property type="match status" value="1"/>
</dbReference>
<dbReference type="InterPro" id="IPR037066">
    <property type="entry name" value="Plug_dom_sf"/>
</dbReference>
<gene>
    <name evidence="11" type="ORF">EZS26_000250</name>
</gene>
<dbReference type="SUPFAM" id="SSF56935">
    <property type="entry name" value="Porins"/>
    <property type="match status" value="1"/>
</dbReference>
<dbReference type="InterPro" id="IPR039426">
    <property type="entry name" value="TonB-dep_rcpt-like"/>
</dbReference>
<dbReference type="Proteomes" id="UP000324575">
    <property type="component" value="Unassembled WGS sequence"/>
</dbReference>
<evidence type="ECO:0000256" key="7">
    <source>
        <dbReference type="ARBA" id="ARBA00023237"/>
    </source>
</evidence>
<feature type="domain" description="TonB-dependent receptor plug" evidence="10">
    <location>
        <begin position="122"/>
        <end position="223"/>
    </location>
</feature>
<dbReference type="Pfam" id="PF13715">
    <property type="entry name" value="CarbopepD_reg_2"/>
    <property type="match status" value="1"/>
</dbReference>
<evidence type="ECO:0000256" key="6">
    <source>
        <dbReference type="ARBA" id="ARBA00023136"/>
    </source>
</evidence>
<evidence type="ECO:0000313" key="11">
    <source>
        <dbReference type="EMBL" id="KAA6303699.1"/>
    </source>
</evidence>
<evidence type="ECO:0000256" key="1">
    <source>
        <dbReference type="ARBA" id="ARBA00004571"/>
    </source>
</evidence>
<evidence type="ECO:0000313" key="12">
    <source>
        <dbReference type="Proteomes" id="UP000324575"/>
    </source>
</evidence>
<evidence type="ECO:0000256" key="2">
    <source>
        <dbReference type="ARBA" id="ARBA00022448"/>
    </source>
</evidence>
<comment type="caution">
    <text evidence="11">The sequence shown here is derived from an EMBL/GenBank/DDBJ whole genome shotgun (WGS) entry which is preliminary data.</text>
</comment>
<dbReference type="FunFam" id="2.60.40.1120:FF:000003">
    <property type="entry name" value="Outer membrane protein Omp121"/>
    <property type="match status" value="1"/>
</dbReference>
<dbReference type="InterPro" id="IPR008969">
    <property type="entry name" value="CarboxyPept-like_regulatory"/>
</dbReference>
<dbReference type="InterPro" id="IPR036942">
    <property type="entry name" value="Beta-barrel_TonB_sf"/>
</dbReference>